<proteinExistence type="predicted"/>
<protein>
    <submittedName>
        <fullName evidence="1">Uncharacterized protein</fullName>
    </submittedName>
</protein>
<keyword evidence="2" id="KW-1185">Reference proteome</keyword>
<name>R7RWI3_STEHR</name>
<reference evidence="2" key="1">
    <citation type="journal article" date="2012" name="Science">
        <title>The Paleozoic origin of enzymatic lignin decomposition reconstructed from 31 fungal genomes.</title>
        <authorList>
            <person name="Floudas D."/>
            <person name="Binder M."/>
            <person name="Riley R."/>
            <person name="Barry K."/>
            <person name="Blanchette R.A."/>
            <person name="Henrissat B."/>
            <person name="Martinez A.T."/>
            <person name="Otillar R."/>
            <person name="Spatafora J.W."/>
            <person name="Yadav J.S."/>
            <person name="Aerts A."/>
            <person name="Benoit I."/>
            <person name="Boyd A."/>
            <person name="Carlson A."/>
            <person name="Copeland A."/>
            <person name="Coutinho P.M."/>
            <person name="de Vries R.P."/>
            <person name="Ferreira P."/>
            <person name="Findley K."/>
            <person name="Foster B."/>
            <person name="Gaskell J."/>
            <person name="Glotzer D."/>
            <person name="Gorecki P."/>
            <person name="Heitman J."/>
            <person name="Hesse C."/>
            <person name="Hori C."/>
            <person name="Igarashi K."/>
            <person name="Jurgens J.A."/>
            <person name="Kallen N."/>
            <person name="Kersten P."/>
            <person name="Kohler A."/>
            <person name="Kuees U."/>
            <person name="Kumar T.K.A."/>
            <person name="Kuo A."/>
            <person name="LaButti K."/>
            <person name="Larrondo L.F."/>
            <person name="Lindquist E."/>
            <person name="Ling A."/>
            <person name="Lombard V."/>
            <person name="Lucas S."/>
            <person name="Lundell T."/>
            <person name="Martin R."/>
            <person name="McLaughlin D.J."/>
            <person name="Morgenstern I."/>
            <person name="Morin E."/>
            <person name="Murat C."/>
            <person name="Nagy L.G."/>
            <person name="Nolan M."/>
            <person name="Ohm R.A."/>
            <person name="Patyshakuliyeva A."/>
            <person name="Rokas A."/>
            <person name="Ruiz-Duenas F.J."/>
            <person name="Sabat G."/>
            <person name="Salamov A."/>
            <person name="Samejima M."/>
            <person name="Schmutz J."/>
            <person name="Slot J.C."/>
            <person name="St John F."/>
            <person name="Stenlid J."/>
            <person name="Sun H."/>
            <person name="Sun S."/>
            <person name="Syed K."/>
            <person name="Tsang A."/>
            <person name="Wiebenga A."/>
            <person name="Young D."/>
            <person name="Pisabarro A."/>
            <person name="Eastwood D.C."/>
            <person name="Martin F."/>
            <person name="Cullen D."/>
            <person name="Grigoriev I.V."/>
            <person name="Hibbett D.S."/>
        </authorList>
    </citation>
    <scope>NUCLEOTIDE SEQUENCE [LARGE SCALE GENOMIC DNA]</scope>
    <source>
        <strain evidence="2">FP-91666</strain>
    </source>
</reference>
<dbReference type="GeneID" id="18802500"/>
<dbReference type="EMBL" id="JH687411">
    <property type="protein sequence ID" value="EIM79113.1"/>
    <property type="molecule type" value="Genomic_DNA"/>
</dbReference>
<gene>
    <name evidence="1" type="ORF">STEHIDRAFT_164005</name>
</gene>
<accession>R7RWI3</accession>
<dbReference type="KEGG" id="shs:STEHIDRAFT_164005"/>
<dbReference type="RefSeq" id="XP_007311796.1">
    <property type="nucleotide sequence ID" value="XM_007311734.1"/>
</dbReference>
<evidence type="ECO:0000313" key="1">
    <source>
        <dbReference type="EMBL" id="EIM79113.1"/>
    </source>
</evidence>
<organism evidence="1 2">
    <name type="scientific">Stereum hirsutum (strain FP-91666)</name>
    <name type="common">White-rot fungus</name>
    <dbReference type="NCBI Taxonomy" id="721885"/>
    <lineage>
        <taxon>Eukaryota</taxon>
        <taxon>Fungi</taxon>
        <taxon>Dikarya</taxon>
        <taxon>Basidiomycota</taxon>
        <taxon>Agaricomycotina</taxon>
        <taxon>Agaricomycetes</taxon>
        <taxon>Russulales</taxon>
        <taxon>Stereaceae</taxon>
        <taxon>Stereum</taxon>
    </lineage>
</organism>
<dbReference type="AlphaFoldDB" id="R7RWI3"/>
<sequence>MSDPVSILDRSIKERGLVAGYVPIQDPQGKWVVTVTVQHSQTTGSHRAGVITRYKGVGRANRIKKAKQLAARDVLTMLPPPGVPPENIPDRLRFLMNRNQGQIVLKGQSTGRILPQCWKFEMFVGSDTEPVATSDWRLRNSAMKQVLWRACVNLGYLNATPSESDMQIDLEDHEDDEDEVEAILDGQHERDGNSPTLQSVHLITDVPSGPSNLPGDIPSDDNTPDMLRYLIARYETATFRVRSLTGVSPVRWEYSLFLGNDTLPCGVSDWRSARVARRQALVSAFEILGIHNAAASAPSTS</sequence>
<evidence type="ECO:0000313" key="2">
    <source>
        <dbReference type="Proteomes" id="UP000053927"/>
    </source>
</evidence>
<dbReference type="Proteomes" id="UP000053927">
    <property type="component" value="Unassembled WGS sequence"/>
</dbReference>